<accession>A0A6M1S5T4</accession>
<dbReference type="FunFam" id="1.10.8.350:FF:000001">
    <property type="entry name" value="Lytic murein transglycosylase B"/>
    <property type="match status" value="1"/>
</dbReference>
<evidence type="ECO:0000259" key="2">
    <source>
        <dbReference type="Pfam" id="PF01471"/>
    </source>
</evidence>
<gene>
    <name evidence="4" type="ORF">G6N76_23095</name>
</gene>
<dbReference type="InterPro" id="IPR036366">
    <property type="entry name" value="PGBDSf"/>
</dbReference>
<name>A0A6M1S5T4_9HYPH</name>
<feature type="region of interest" description="Disordered" evidence="1">
    <location>
        <begin position="1"/>
        <end position="33"/>
    </location>
</feature>
<dbReference type="Pfam" id="PF01471">
    <property type="entry name" value="PG_binding_1"/>
    <property type="match status" value="1"/>
</dbReference>
<dbReference type="InterPro" id="IPR011970">
    <property type="entry name" value="MltB_2"/>
</dbReference>
<dbReference type="Gene3D" id="1.10.8.350">
    <property type="entry name" value="Bacterial muramidase"/>
    <property type="match status" value="1"/>
</dbReference>
<dbReference type="InterPro" id="IPR036365">
    <property type="entry name" value="PGBD-like_sf"/>
</dbReference>
<organism evidence="4 5">
    <name type="scientific">Rhizobium daejeonense</name>
    <dbReference type="NCBI Taxonomy" id="240521"/>
    <lineage>
        <taxon>Bacteria</taxon>
        <taxon>Pseudomonadati</taxon>
        <taxon>Pseudomonadota</taxon>
        <taxon>Alphaproteobacteria</taxon>
        <taxon>Hyphomicrobiales</taxon>
        <taxon>Rhizobiaceae</taxon>
        <taxon>Rhizobium/Agrobacterium group</taxon>
        <taxon>Rhizobium</taxon>
    </lineage>
</organism>
<evidence type="ECO:0000313" key="5">
    <source>
        <dbReference type="Proteomes" id="UP000477849"/>
    </source>
</evidence>
<dbReference type="SUPFAM" id="SSF47090">
    <property type="entry name" value="PGBD-like"/>
    <property type="match status" value="1"/>
</dbReference>
<dbReference type="Pfam" id="PF13406">
    <property type="entry name" value="SLT_2"/>
    <property type="match status" value="1"/>
</dbReference>
<dbReference type="SUPFAM" id="SSF53955">
    <property type="entry name" value="Lysozyme-like"/>
    <property type="match status" value="1"/>
</dbReference>
<dbReference type="GO" id="GO:0008933">
    <property type="term" value="F:peptidoglycan lytic transglycosylase activity"/>
    <property type="evidence" value="ECO:0007669"/>
    <property type="project" value="TreeGrafter"/>
</dbReference>
<dbReference type="CDD" id="cd13399">
    <property type="entry name" value="Slt35-like"/>
    <property type="match status" value="1"/>
</dbReference>
<reference evidence="4 5" key="1">
    <citation type="submission" date="2020-02" db="EMBL/GenBank/DDBJ databases">
        <title>Genome sequence of the type strain CCBAU10050 of Rhizobium daejeonense.</title>
        <authorList>
            <person name="Gao J."/>
            <person name="Sun J."/>
        </authorList>
    </citation>
    <scope>NUCLEOTIDE SEQUENCE [LARGE SCALE GENOMIC DNA]</scope>
    <source>
        <strain evidence="4 5">CCBAU10050</strain>
    </source>
</reference>
<dbReference type="InterPro" id="IPR002477">
    <property type="entry name" value="Peptidoglycan-bd-like"/>
</dbReference>
<dbReference type="AlphaFoldDB" id="A0A6M1S5T4"/>
<dbReference type="PANTHER" id="PTHR30163">
    <property type="entry name" value="MEMBRANE-BOUND LYTIC MUREIN TRANSGLYCOSYLASE B"/>
    <property type="match status" value="1"/>
</dbReference>
<dbReference type="PANTHER" id="PTHR30163:SF8">
    <property type="entry name" value="LYTIC MUREIN TRANSGLYCOSYLASE"/>
    <property type="match status" value="1"/>
</dbReference>
<dbReference type="InterPro" id="IPR031304">
    <property type="entry name" value="SLT_2"/>
</dbReference>
<feature type="compositionally biased region" description="Basic residues" evidence="1">
    <location>
        <begin position="1"/>
        <end position="13"/>
    </location>
</feature>
<dbReference type="InterPro" id="IPR043426">
    <property type="entry name" value="MltB-like"/>
</dbReference>
<sequence length="439" mass="48059">MFTKHARTSRAHARAAPPAGQASAPENSPRNPASTLTVLTLAAALSLAAGPVMATSGGQGAYLADLWTEAKSRRIPRDLFEQAFAGFKIIPKVIESSTTQPETLATVQNYIEKRVNTKRIASGRAKSIEWNNALARIEEAYGVPAEILVSIWGIETNYGGFMGGSNVLHALATLAHENYRGAYFRRELMTALEIVRDGHVRSDRMVGSWAGAMGQTQFMPSSFVNYAVDFEGDGRADIWSSVPDALASSANYLSKSGWRHGEAWGYEVRLPKTFDYASAWAARRMTMQEWQRLGAIRVDGKAFPRPGDSARFYLPAGGRGPAFLLLRNFDVIKRYNNSDSYALSVAHLADRVSGGASFTAAWPADIAPLSQVERRELQKLLSERGYDVGEIDGRIGAKSRLALIRYQKSEGRLADGFPTKQILQSLRRSPAGRKDGETP</sequence>
<evidence type="ECO:0000313" key="4">
    <source>
        <dbReference type="EMBL" id="NGO66559.1"/>
    </source>
</evidence>
<feature type="domain" description="Peptidoglycan binding-like" evidence="2">
    <location>
        <begin position="373"/>
        <end position="426"/>
    </location>
</feature>
<evidence type="ECO:0000259" key="3">
    <source>
        <dbReference type="Pfam" id="PF13406"/>
    </source>
</evidence>
<dbReference type="GO" id="GO:0009253">
    <property type="term" value="P:peptidoglycan catabolic process"/>
    <property type="evidence" value="ECO:0007669"/>
    <property type="project" value="TreeGrafter"/>
</dbReference>
<protein>
    <submittedName>
        <fullName evidence="4">Lytic murein transglycosylase</fullName>
    </submittedName>
</protein>
<dbReference type="InterPro" id="IPR023346">
    <property type="entry name" value="Lysozyme-like_dom_sf"/>
</dbReference>
<dbReference type="Proteomes" id="UP000477849">
    <property type="component" value="Unassembled WGS sequence"/>
</dbReference>
<proteinExistence type="predicted"/>
<feature type="domain" description="Transglycosylase SLT" evidence="3">
    <location>
        <begin position="61"/>
        <end position="350"/>
    </location>
</feature>
<dbReference type="NCBIfam" id="TIGR02283">
    <property type="entry name" value="MltB_2"/>
    <property type="match status" value="1"/>
</dbReference>
<dbReference type="Gene3D" id="1.10.530.10">
    <property type="match status" value="1"/>
</dbReference>
<dbReference type="Gene3D" id="1.10.101.10">
    <property type="entry name" value="PGBD-like superfamily/PGBD"/>
    <property type="match status" value="1"/>
</dbReference>
<feature type="compositionally biased region" description="Low complexity" evidence="1">
    <location>
        <begin position="14"/>
        <end position="25"/>
    </location>
</feature>
<dbReference type="EMBL" id="JAAKZH010000012">
    <property type="protein sequence ID" value="NGO66559.1"/>
    <property type="molecule type" value="Genomic_DNA"/>
</dbReference>
<comment type="caution">
    <text evidence="4">The sequence shown here is derived from an EMBL/GenBank/DDBJ whole genome shotgun (WGS) entry which is preliminary data.</text>
</comment>
<keyword evidence="5" id="KW-1185">Reference proteome</keyword>
<evidence type="ECO:0000256" key="1">
    <source>
        <dbReference type="SAM" id="MobiDB-lite"/>
    </source>
</evidence>